<feature type="transmembrane region" description="Helical" evidence="8">
    <location>
        <begin position="220"/>
        <end position="240"/>
    </location>
</feature>
<dbReference type="InterPro" id="IPR004638">
    <property type="entry name" value="EmrB-like"/>
</dbReference>
<evidence type="ECO:0000313" key="10">
    <source>
        <dbReference type="EMBL" id="MFC5925842.1"/>
    </source>
</evidence>
<dbReference type="Gene3D" id="1.20.1720.10">
    <property type="entry name" value="Multidrug resistance protein D"/>
    <property type="match status" value="1"/>
</dbReference>
<feature type="transmembrane region" description="Helical" evidence="8">
    <location>
        <begin position="388"/>
        <end position="411"/>
    </location>
</feature>
<feature type="transmembrane region" description="Helical" evidence="8">
    <location>
        <begin position="29"/>
        <end position="47"/>
    </location>
</feature>
<dbReference type="InterPro" id="IPR036259">
    <property type="entry name" value="MFS_trans_sf"/>
</dbReference>
<dbReference type="InterPro" id="IPR011701">
    <property type="entry name" value="MFS"/>
</dbReference>
<feature type="transmembrane region" description="Helical" evidence="8">
    <location>
        <begin position="296"/>
        <end position="316"/>
    </location>
</feature>
<evidence type="ECO:0000256" key="8">
    <source>
        <dbReference type="SAM" id="Phobius"/>
    </source>
</evidence>
<reference evidence="11" key="1">
    <citation type="journal article" date="2019" name="Int. J. Syst. Evol. Microbiol.">
        <title>The Global Catalogue of Microorganisms (GCM) 10K type strain sequencing project: providing services to taxonomists for standard genome sequencing and annotation.</title>
        <authorList>
            <consortium name="The Broad Institute Genomics Platform"/>
            <consortium name="The Broad Institute Genome Sequencing Center for Infectious Disease"/>
            <person name="Wu L."/>
            <person name="Ma J."/>
        </authorList>
    </citation>
    <scope>NUCLEOTIDE SEQUENCE [LARGE SCALE GENOMIC DNA]</scope>
    <source>
        <strain evidence="11">CGMCC 4.7144</strain>
    </source>
</reference>
<keyword evidence="5 8" id="KW-1133">Transmembrane helix</keyword>
<dbReference type="PANTHER" id="PTHR42718">
    <property type="entry name" value="MAJOR FACILITATOR SUPERFAMILY MULTIDRUG TRANSPORTER MFSC"/>
    <property type="match status" value="1"/>
</dbReference>
<organism evidence="10 11">
    <name type="scientific">Micromonospora vulcania</name>
    <dbReference type="NCBI Taxonomy" id="1441873"/>
    <lineage>
        <taxon>Bacteria</taxon>
        <taxon>Bacillati</taxon>
        <taxon>Actinomycetota</taxon>
        <taxon>Actinomycetes</taxon>
        <taxon>Micromonosporales</taxon>
        <taxon>Micromonosporaceae</taxon>
        <taxon>Micromonospora</taxon>
    </lineage>
</organism>
<dbReference type="InterPro" id="IPR020846">
    <property type="entry name" value="MFS_dom"/>
</dbReference>
<evidence type="ECO:0000256" key="5">
    <source>
        <dbReference type="ARBA" id="ARBA00022989"/>
    </source>
</evidence>
<feature type="transmembrane region" description="Helical" evidence="8">
    <location>
        <begin position="122"/>
        <end position="143"/>
    </location>
</feature>
<evidence type="ECO:0000256" key="6">
    <source>
        <dbReference type="ARBA" id="ARBA00023136"/>
    </source>
</evidence>
<accession>A0ABW1HBJ6</accession>
<feature type="domain" description="Major facilitator superfamily (MFS) profile" evidence="9">
    <location>
        <begin position="31"/>
        <end position="484"/>
    </location>
</feature>
<keyword evidence="3" id="KW-1003">Cell membrane</keyword>
<dbReference type="CDD" id="cd17321">
    <property type="entry name" value="MFS_MMR_MDR_like"/>
    <property type="match status" value="1"/>
</dbReference>
<feature type="transmembrane region" description="Helical" evidence="8">
    <location>
        <begin position="189"/>
        <end position="208"/>
    </location>
</feature>
<keyword evidence="11" id="KW-1185">Reference proteome</keyword>
<feature type="transmembrane region" description="Helical" evidence="8">
    <location>
        <begin position="67"/>
        <end position="85"/>
    </location>
</feature>
<evidence type="ECO:0000256" key="1">
    <source>
        <dbReference type="ARBA" id="ARBA00004651"/>
    </source>
</evidence>
<dbReference type="Pfam" id="PF07690">
    <property type="entry name" value="MFS_1"/>
    <property type="match status" value="1"/>
</dbReference>
<evidence type="ECO:0000256" key="7">
    <source>
        <dbReference type="SAM" id="MobiDB-lite"/>
    </source>
</evidence>
<dbReference type="Gene3D" id="1.20.1250.20">
    <property type="entry name" value="MFS general substrate transporter like domains"/>
    <property type="match status" value="1"/>
</dbReference>
<feature type="transmembrane region" description="Helical" evidence="8">
    <location>
        <begin position="432"/>
        <end position="449"/>
    </location>
</feature>
<keyword evidence="4 8" id="KW-0812">Transmembrane</keyword>
<evidence type="ECO:0000259" key="9">
    <source>
        <dbReference type="PROSITE" id="PS50850"/>
    </source>
</evidence>
<dbReference type="Proteomes" id="UP001596226">
    <property type="component" value="Unassembled WGS sequence"/>
</dbReference>
<dbReference type="PROSITE" id="PS50850">
    <property type="entry name" value="MFS"/>
    <property type="match status" value="1"/>
</dbReference>
<protein>
    <submittedName>
        <fullName evidence="10">MFS transporter</fullName>
    </submittedName>
</protein>
<proteinExistence type="predicted"/>
<feature type="region of interest" description="Disordered" evidence="7">
    <location>
        <begin position="1"/>
        <end position="20"/>
    </location>
</feature>
<dbReference type="SUPFAM" id="SSF103473">
    <property type="entry name" value="MFS general substrate transporter"/>
    <property type="match status" value="1"/>
</dbReference>
<name>A0ABW1HBJ6_9ACTN</name>
<dbReference type="EMBL" id="JBHSQS010000012">
    <property type="protein sequence ID" value="MFC5925842.1"/>
    <property type="molecule type" value="Genomic_DNA"/>
</dbReference>
<feature type="transmembrane region" description="Helical" evidence="8">
    <location>
        <begin position="246"/>
        <end position="265"/>
    </location>
</feature>
<feature type="transmembrane region" description="Helical" evidence="8">
    <location>
        <begin position="97"/>
        <end position="116"/>
    </location>
</feature>
<sequence>MSQVATTGEADTTGPGVPGSEPTPYRWRWLALAVILSAEVMDLLDALVTNLAGPAIRADLGGSTSLIQWLGAGYALAMAIGLVTGGRLGDLYGRRRMFLVGVLGFTAASALCALATTPGLLVGARVAQGLFGALLLPQGLGIIKEVFPPRELPAAFGAFGPVMGISAVGGPILAGWLVHADLWGTGWRAIFLINVPLGLLAALGALRFLPESRARHASRLDLPGVALVALGAVLLVYPLVQGREQGWPAWMFVLLVAAFGVFAVFGRYQVRRQRAGLDPLVVPALFARRAFTGGMVAGLAFFTALTGFSLVFSLYLQLGLGYSPLRTGLAGVPQALGMVVAFVLAGAGLAARLGRRLIHVGLVVVLAGVGGVQLTLRLADAEVTVWRLVPALLLVGFGMGLVMAPFFDIVLSGVEPAETGSASGTLTAVQQLGGALGVALLGTVFFAQLEDQPAGTAVRTTLWAELGLLVLTFAAAFLLPRQAREAEPGQH</sequence>
<dbReference type="NCBIfam" id="TIGR00711">
    <property type="entry name" value="efflux_EmrB"/>
    <property type="match status" value="1"/>
</dbReference>
<feature type="compositionally biased region" description="Polar residues" evidence="7">
    <location>
        <begin position="1"/>
        <end position="10"/>
    </location>
</feature>
<dbReference type="RefSeq" id="WP_377513917.1">
    <property type="nucleotide sequence ID" value="NZ_JBHSQS010000012.1"/>
</dbReference>
<evidence type="ECO:0000256" key="2">
    <source>
        <dbReference type="ARBA" id="ARBA00022448"/>
    </source>
</evidence>
<comment type="subcellular location">
    <subcellularLocation>
        <location evidence="1">Cell membrane</location>
        <topology evidence="1">Multi-pass membrane protein</topology>
    </subcellularLocation>
</comment>
<feature type="transmembrane region" description="Helical" evidence="8">
    <location>
        <begin position="357"/>
        <end position="376"/>
    </location>
</feature>
<keyword evidence="6 8" id="KW-0472">Membrane</keyword>
<evidence type="ECO:0000313" key="11">
    <source>
        <dbReference type="Proteomes" id="UP001596226"/>
    </source>
</evidence>
<feature type="transmembrane region" description="Helical" evidence="8">
    <location>
        <begin position="461"/>
        <end position="479"/>
    </location>
</feature>
<evidence type="ECO:0000256" key="3">
    <source>
        <dbReference type="ARBA" id="ARBA00022475"/>
    </source>
</evidence>
<dbReference type="PANTHER" id="PTHR42718:SF39">
    <property type="entry name" value="ACTINORHODIN TRANSPORTER-RELATED"/>
    <property type="match status" value="1"/>
</dbReference>
<feature type="transmembrane region" description="Helical" evidence="8">
    <location>
        <begin position="328"/>
        <end position="350"/>
    </location>
</feature>
<evidence type="ECO:0000256" key="4">
    <source>
        <dbReference type="ARBA" id="ARBA00022692"/>
    </source>
</evidence>
<gene>
    <name evidence="10" type="ORF">ACFQGL_21110</name>
</gene>
<keyword evidence="2" id="KW-0813">Transport</keyword>
<feature type="transmembrane region" description="Helical" evidence="8">
    <location>
        <begin position="155"/>
        <end position="177"/>
    </location>
</feature>
<comment type="caution">
    <text evidence="10">The sequence shown here is derived from an EMBL/GenBank/DDBJ whole genome shotgun (WGS) entry which is preliminary data.</text>
</comment>